<feature type="chain" id="PRO_5005252887" evidence="1">
    <location>
        <begin position="18"/>
        <end position="189"/>
    </location>
</feature>
<gene>
    <name evidence="2" type="ORF">ABT57_04095</name>
</gene>
<organism evidence="2 3">
    <name type="scientific">Photobacterium ganghwense</name>
    <dbReference type="NCBI Taxonomy" id="320778"/>
    <lineage>
        <taxon>Bacteria</taxon>
        <taxon>Pseudomonadati</taxon>
        <taxon>Pseudomonadota</taxon>
        <taxon>Gammaproteobacteria</taxon>
        <taxon>Vibrionales</taxon>
        <taxon>Vibrionaceae</taxon>
        <taxon>Photobacterium</taxon>
    </lineage>
</organism>
<dbReference type="EMBL" id="LDOU01000004">
    <property type="protein sequence ID" value="KLV11079.1"/>
    <property type="molecule type" value="Genomic_DNA"/>
</dbReference>
<dbReference type="STRING" id="320778.ABT57_04095"/>
<evidence type="ECO:0000313" key="2">
    <source>
        <dbReference type="EMBL" id="KLV11079.1"/>
    </source>
</evidence>
<evidence type="ECO:0000313" key="3">
    <source>
        <dbReference type="Proteomes" id="UP000035909"/>
    </source>
</evidence>
<dbReference type="PATRIC" id="fig|320778.3.peg.878"/>
<dbReference type="AlphaFoldDB" id="A0A0J1HHI1"/>
<sequence>MKKLLLAASIMALTACSAPTEPQLNINPEPVLASQPVVKGKALAVDSRDLRPAQFVAVVDNGEKSVQPLHAKQNLRLVMQDALTRQFGAQGYTIDNQSQSKLRLDILEAMVNVKDGMMSHDLSSKLQIQLVVESPKGKFVKRYSGKSARSGAMSASVEKMEEAMNNLIGAVLKDIYADPELNTYLQENL</sequence>
<accession>A0A0J1HHI1</accession>
<proteinExistence type="predicted"/>
<keyword evidence="1" id="KW-0732">Signal</keyword>
<protein>
    <submittedName>
        <fullName evidence="2">Lipoprotein</fullName>
    </submittedName>
</protein>
<dbReference type="Pfam" id="PF03923">
    <property type="entry name" value="Lipoprotein_16"/>
    <property type="match status" value="1"/>
</dbReference>
<name>A0A0J1HHI1_9GAMM</name>
<comment type="caution">
    <text evidence="2">The sequence shown here is derived from an EMBL/GenBank/DDBJ whole genome shotgun (WGS) entry which is preliminary data.</text>
</comment>
<keyword evidence="2" id="KW-0449">Lipoprotein</keyword>
<evidence type="ECO:0000256" key="1">
    <source>
        <dbReference type="SAM" id="SignalP"/>
    </source>
</evidence>
<dbReference type="InterPro" id="IPR005619">
    <property type="entry name" value="Uncharacterised_YajG"/>
</dbReference>
<keyword evidence="3" id="KW-1185">Reference proteome</keyword>
<dbReference type="OrthoDB" id="5900953at2"/>
<dbReference type="PROSITE" id="PS51257">
    <property type="entry name" value="PROKAR_LIPOPROTEIN"/>
    <property type="match status" value="1"/>
</dbReference>
<reference evidence="2 3" key="1">
    <citation type="submission" date="2015-05" db="EMBL/GenBank/DDBJ databases">
        <title>Photobacterium galathea sp. nov.</title>
        <authorList>
            <person name="Machado H."/>
            <person name="Gram L."/>
        </authorList>
    </citation>
    <scope>NUCLEOTIDE SEQUENCE [LARGE SCALE GENOMIC DNA]</scope>
    <source>
        <strain evidence="2 3">DSM 22954</strain>
    </source>
</reference>
<feature type="signal peptide" evidence="1">
    <location>
        <begin position="1"/>
        <end position="17"/>
    </location>
</feature>
<dbReference type="RefSeq" id="WP_047883917.1">
    <property type="nucleotide sequence ID" value="NZ_CP071325.1"/>
</dbReference>
<dbReference type="Proteomes" id="UP000035909">
    <property type="component" value="Unassembled WGS sequence"/>
</dbReference>